<dbReference type="GO" id="GO:0006508">
    <property type="term" value="P:proteolysis"/>
    <property type="evidence" value="ECO:0007669"/>
    <property type="project" value="UniProtKB-KW"/>
</dbReference>
<evidence type="ECO:0000256" key="7">
    <source>
        <dbReference type="ARBA" id="ARBA00023180"/>
    </source>
</evidence>
<feature type="compositionally biased region" description="Polar residues" evidence="9">
    <location>
        <begin position="114"/>
        <end position="135"/>
    </location>
</feature>
<dbReference type="PANTHER" id="PTHR13723">
    <property type="entry name" value="ADAMTS A DISINTEGRIN AND METALLOPROTEASE WITH THROMBOSPONDIN MOTIFS PROTEASE"/>
    <property type="match status" value="1"/>
</dbReference>
<evidence type="ECO:0000313" key="11">
    <source>
        <dbReference type="EMBL" id="KAK4324698.1"/>
    </source>
</evidence>
<dbReference type="InterPro" id="IPR050439">
    <property type="entry name" value="ADAMTS_ADAMTS-like"/>
</dbReference>
<reference evidence="11" key="1">
    <citation type="submission" date="2023-11" db="EMBL/GenBank/DDBJ databases">
        <title>Genome assemblies of two species of porcelain crab, Petrolisthes cinctipes and Petrolisthes manimaculis (Anomura: Porcellanidae).</title>
        <authorList>
            <person name="Angst P."/>
        </authorList>
    </citation>
    <scope>NUCLEOTIDE SEQUENCE</scope>
    <source>
        <strain evidence="11">PB745_02</strain>
        <tissue evidence="11">Gill</tissue>
    </source>
</reference>
<keyword evidence="2 8" id="KW-0479">Metal-binding</keyword>
<evidence type="ECO:0000256" key="3">
    <source>
        <dbReference type="ARBA" id="ARBA00022801"/>
    </source>
</evidence>
<dbReference type="EMBL" id="JAWZYT010000337">
    <property type="protein sequence ID" value="KAK4324698.1"/>
    <property type="molecule type" value="Genomic_DNA"/>
</dbReference>
<name>A0AAE1QE59_9EUCA</name>
<protein>
    <recommendedName>
        <fullName evidence="10">Peptidase M12B domain-containing protein</fullName>
    </recommendedName>
</protein>
<dbReference type="Gene3D" id="3.40.1620.60">
    <property type="match status" value="1"/>
</dbReference>
<accession>A0AAE1QE59</accession>
<feature type="binding site" evidence="8">
    <location>
        <position position="578"/>
    </location>
    <ligand>
        <name>Zn(2+)</name>
        <dbReference type="ChEBI" id="CHEBI:29105"/>
        <note>catalytic</note>
    </ligand>
</feature>
<gene>
    <name evidence="11" type="ORF">Pmani_004697</name>
</gene>
<dbReference type="Gene3D" id="3.40.390.10">
    <property type="entry name" value="Collagenase (Catalytic Domain)"/>
    <property type="match status" value="1"/>
</dbReference>
<dbReference type="PROSITE" id="PS50215">
    <property type="entry name" value="ADAM_MEPRO"/>
    <property type="match status" value="1"/>
</dbReference>
<evidence type="ECO:0000256" key="9">
    <source>
        <dbReference type="SAM" id="MobiDB-lite"/>
    </source>
</evidence>
<evidence type="ECO:0000256" key="2">
    <source>
        <dbReference type="ARBA" id="ARBA00022723"/>
    </source>
</evidence>
<dbReference type="SUPFAM" id="SSF55486">
    <property type="entry name" value="Metalloproteases ('zincins'), catalytic domain"/>
    <property type="match status" value="1"/>
</dbReference>
<evidence type="ECO:0000256" key="1">
    <source>
        <dbReference type="ARBA" id="ARBA00022670"/>
    </source>
</evidence>
<dbReference type="Proteomes" id="UP001292094">
    <property type="component" value="Unassembled WGS sequence"/>
</dbReference>
<dbReference type="InterPro" id="IPR001590">
    <property type="entry name" value="Peptidase_M12B"/>
</dbReference>
<dbReference type="GO" id="GO:0030198">
    <property type="term" value="P:extracellular matrix organization"/>
    <property type="evidence" value="ECO:0007669"/>
    <property type="project" value="TreeGrafter"/>
</dbReference>
<evidence type="ECO:0000256" key="8">
    <source>
        <dbReference type="PROSITE-ProRule" id="PRU00276"/>
    </source>
</evidence>
<feature type="compositionally biased region" description="Polar residues" evidence="9">
    <location>
        <begin position="305"/>
        <end position="316"/>
    </location>
</feature>
<dbReference type="GO" id="GO:0031012">
    <property type="term" value="C:extracellular matrix"/>
    <property type="evidence" value="ECO:0007669"/>
    <property type="project" value="TreeGrafter"/>
</dbReference>
<feature type="region of interest" description="Disordered" evidence="9">
    <location>
        <begin position="295"/>
        <end position="318"/>
    </location>
</feature>
<keyword evidence="12" id="KW-1185">Reference proteome</keyword>
<dbReference type="InterPro" id="IPR036383">
    <property type="entry name" value="TSP1_rpt_sf"/>
</dbReference>
<keyword evidence="7" id="KW-0325">Glycoprotein</keyword>
<keyword evidence="4 8" id="KW-0862">Zinc</keyword>
<comment type="caution">
    <text evidence="8">Lacks conserved residue(s) required for the propagation of feature annotation.</text>
</comment>
<dbReference type="PANTHER" id="PTHR13723:SF294">
    <property type="entry name" value="A DISINTEGRIN AND METALLOPROTEINASE WITH THROMBOSPONDIN MOTIFS 7-LIKE PROTEIN"/>
    <property type="match status" value="1"/>
</dbReference>
<evidence type="ECO:0000256" key="6">
    <source>
        <dbReference type="ARBA" id="ARBA00023157"/>
    </source>
</evidence>
<feature type="binding site" evidence="8">
    <location>
        <position position="584"/>
    </location>
    <ligand>
        <name>Zn(2+)</name>
        <dbReference type="ChEBI" id="CHEBI:29105"/>
        <note>catalytic</note>
    </ligand>
</feature>
<proteinExistence type="predicted"/>
<dbReference type="Pfam" id="PF17771">
    <property type="entry name" value="ADAMTS_CR_2"/>
    <property type="match status" value="1"/>
</dbReference>
<dbReference type="GO" id="GO:0004222">
    <property type="term" value="F:metalloendopeptidase activity"/>
    <property type="evidence" value="ECO:0007669"/>
    <property type="project" value="InterPro"/>
</dbReference>
<organism evidence="11 12">
    <name type="scientific">Petrolisthes manimaculis</name>
    <dbReference type="NCBI Taxonomy" id="1843537"/>
    <lineage>
        <taxon>Eukaryota</taxon>
        <taxon>Metazoa</taxon>
        <taxon>Ecdysozoa</taxon>
        <taxon>Arthropoda</taxon>
        <taxon>Crustacea</taxon>
        <taxon>Multicrustacea</taxon>
        <taxon>Malacostraca</taxon>
        <taxon>Eumalacostraca</taxon>
        <taxon>Eucarida</taxon>
        <taxon>Decapoda</taxon>
        <taxon>Pleocyemata</taxon>
        <taxon>Anomura</taxon>
        <taxon>Galatheoidea</taxon>
        <taxon>Porcellanidae</taxon>
        <taxon>Petrolisthes</taxon>
    </lineage>
</organism>
<feature type="binding site" evidence="8">
    <location>
        <position position="574"/>
    </location>
    <ligand>
        <name>Zn(2+)</name>
        <dbReference type="ChEBI" id="CHEBI:29105"/>
        <note>catalytic</note>
    </ligand>
</feature>
<sequence length="957" mass="106868">MDGRAQLPTNQEARVSYHHTNLQADPQGYRKQERSTGVMMLTLLLLMVGTSHAEHNQLTSLFHEILLASDGALQSMVGVTSSDLADIELVYLHRHSPISHSTLLDPHRHNPLSLSTLHDPTQQQHQSFPSTLDTSGTRKRLTYPPLTSTTTVLYSLTAFHRSYQLQLHPSLHLVSPRAVLVVVGNNRETVNFTSPTLSPPSDTPTLVNQPSNSPSLIPSSLCYYTHVDQDITAAFDACIPDTLTGYLVSSSVRLEVRPLGHQAMEAVHHALNKRGGGKYTGQGVPHLVQRRLHQHTTDTTTTTDPQTVYIPSNSGPGPQDSDVEFEHDDIFTIPPEVLLRGPFPPPQMIKKRFGNKRGKHRQSKPMKGFNREAKPKLFDAARPFYNHLTPPARSYEGAQTKAVKTLELGVFMDKAAHDLFMPYFGSTHALTSFILTYINGLQALFYHPSLGERIRLVINHMELMSQQPVSFPHHQGHREKLYESFRLYDQRRKAEVTNEINGISWDMGLLLSGHNFYTIKNPGDKPSFFTMGLAAVHGVCVPGYSVVLGELGATNVWGHPYPTAGFTSLYVMAHEIGHSLGMLHDGYGNNCSRNGYIMSASRSTTGETTWSNCSRQVLQDSRASCLGEPVISPPNDQHDHSRYRQLPGQSWDAYDQCQVFLRDPEATLYNQTLDHLVCESVKCQSPNRIGFFKAGPALDGTFCGNNKVCVAGQCQQWPGVGPSPPVVEGGWSPWEQTPCISGCLENGTGVQVSRRTCTHPKPLNSNLRCPGSSFNLTFCDDSQLCEMGRMSVLTYANEKCNEFSSVVKDLTPVGSQAPHNPERQWQACAVFCKRTSGTWYSPRTDLSYLPHYDTYFPDGTPCHHHAGLQYYCQRRQCLPQGHGEREGKALATTNKEWDHNIYQNAKPTPSNLSVPVQVAKMFELNQNMDPLNLEPLGVYHKEEEEENLWEDNDYLHI</sequence>
<dbReference type="Pfam" id="PF13688">
    <property type="entry name" value="Reprolysin_5"/>
    <property type="match status" value="1"/>
</dbReference>
<keyword evidence="5" id="KW-0482">Metalloprotease</keyword>
<evidence type="ECO:0000259" key="10">
    <source>
        <dbReference type="PROSITE" id="PS50215"/>
    </source>
</evidence>
<comment type="caution">
    <text evidence="11">The sequence shown here is derived from an EMBL/GenBank/DDBJ whole genome shotgun (WGS) entry which is preliminary data.</text>
</comment>
<keyword evidence="6" id="KW-1015">Disulfide bond</keyword>
<dbReference type="AlphaFoldDB" id="A0AAE1QE59"/>
<dbReference type="InterPro" id="IPR041645">
    <property type="entry name" value="ADAMTS_CR_2"/>
</dbReference>
<dbReference type="InterPro" id="IPR024079">
    <property type="entry name" value="MetalloPept_cat_dom_sf"/>
</dbReference>
<feature type="region of interest" description="Disordered" evidence="9">
    <location>
        <begin position="114"/>
        <end position="141"/>
    </location>
</feature>
<evidence type="ECO:0000313" key="12">
    <source>
        <dbReference type="Proteomes" id="UP001292094"/>
    </source>
</evidence>
<evidence type="ECO:0000256" key="4">
    <source>
        <dbReference type="ARBA" id="ARBA00022833"/>
    </source>
</evidence>
<dbReference type="Gene3D" id="2.20.100.10">
    <property type="entry name" value="Thrombospondin type-1 (TSP1) repeat"/>
    <property type="match status" value="1"/>
</dbReference>
<feature type="active site" evidence="8">
    <location>
        <position position="575"/>
    </location>
</feature>
<evidence type="ECO:0000256" key="5">
    <source>
        <dbReference type="ARBA" id="ARBA00023049"/>
    </source>
</evidence>
<keyword evidence="3" id="KW-0378">Hydrolase</keyword>
<keyword evidence="1" id="KW-0645">Protease</keyword>
<dbReference type="GO" id="GO:0046872">
    <property type="term" value="F:metal ion binding"/>
    <property type="evidence" value="ECO:0007669"/>
    <property type="project" value="UniProtKB-KW"/>
</dbReference>
<feature type="domain" description="Peptidase M12B" evidence="10">
    <location>
        <begin position="404"/>
        <end position="634"/>
    </location>
</feature>